<feature type="transmembrane region" description="Helical" evidence="2">
    <location>
        <begin position="21"/>
        <end position="48"/>
    </location>
</feature>
<feature type="transmembrane region" description="Helical" evidence="2">
    <location>
        <begin position="54"/>
        <end position="73"/>
    </location>
</feature>
<evidence type="ECO:0000256" key="1">
    <source>
        <dbReference type="SAM" id="MobiDB-lite"/>
    </source>
</evidence>
<feature type="region of interest" description="Disordered" evidence="1">
    <location>
        <begin position="722"/>
        <end position="749"/>
    </location>
</feature>
<organism evidence="3 4">
    <name type="scientific">Leeuwenhoekiella aequorea</name>
    <dbReference type="NCBI Taxonomy" id="283736"/>
    <lineage>
        <taxon>Bacteria</taxon>
        <taxon>Pseudomonadati</taxon>
        <taxon>Bacteroidota</taxon>
        <taxon>Flavobacteriia</taxon>
        <taxon>Flavobacteriales</taxon>
        <taxon>Flavobacteriaceae</taxon>
        <taxon>Leeuwenhoekiella</taxon>
    </lineage>
</organism>
<reference evidence="3 4" key="1">
    <citation type="submission" date="2018-07" db="EMBL/GenBank/DDBJ databases">
        <title>Leeuwenhoekiella genomics.</title>
        <authorList>
            <person name="Tahon G."/>
            <person name="Willems A."/>
        </authorList>
    </citation>
    <scope>NUCLEOTIDE SEQUENCE [LARGE SCALE GENOMIC DNA]</scope>
    <source>
        <strain evidence="3 4">LMG 22550</strain>
    </source>
</reference>
<evidence type="ECO:0000313" key="4">
    <source>
        <dbReference type="Proteomes" id="UP000289238"/>
    </source>
</evidence>
<name>A0A4Q0PD70_9FLAO</name>
<evidence type="ECO:0000256" key="2">
    <source>
        <dbReference type="SAM" id="Phobius"/>
    </source>
</evidence>
<keyword evidence="4" id="KW-1185">Reference proteome</keyword>
<feature type="region of interest" description="Disordered" evidence="1">
    <location>
        <begin position="942"/>
        <end position="985"/>
    </location>
</feature>
<keyword evidence="2" id="KW-0812">Transmembrane</keyword>
<feature type="compositionally biased region" description="Low complexity" evidence="1">
    <location>
        <begin position="725"/>
        <end position="737"/>
    </location>
</feature>
<dbReference type="AlphaFoldDB" id="A0A4Q0PD70"/>
<proteinExistence type="predicted"/>
<feature type="compositionally biased region" description="Basic and acidic residues" evidence="1">
    <location>
        <begin position="738"/>
        <end position="748"/>
    </location>
</feature>
<sequence>MEGLERKLESFIKKYYKNEILKGFLFFIGIGLTYLLVVLAIEYFFWLSSWGRGFLFWSFVGIELLLIYRFILIPTFRLFKLSKGIDFTEASLIIGNYFPEVRDKLINTLQLKSNSQQSDLVEASILQKSHELEPIPFSLAINYKSNAKYIKYSAIPVLIFLAISLSESSNILGSSAKRVINYKEVYTPPAPFQFTLLNRERSIISGSDFEIRAKVAGSEIPEEVSITINEVTYFMKNKGGGIFTYKVNQPNKNLKVNFSGNGIFSTAYEFKIVPTPIIQSFNMHLHFPSYLQMEDKIINNSSTIKVPEGTKIDWLLSAKNTSEVSWKNDTLVSYFNLNSDIFSFSKTIYETVNYQIATSNKQVKNYETLNYSVEVIPDLFPDITIESKKDTLGTSQTYYKGLISDDYGLHDLNLVYYIDNQLNNKKSIAIPTNNSTIDQFYVSFPGNLKLTTGVSYSYYFEVRDNDAIHGYKKTQSEIFIFQSLSREAAVDKQLELQQNSLKGIDKSINKFTKQQEELKVIQNLQKEKNKLDFNDKRKLKSFIERQQAQEEIMKSYSEKLKNSLKELDKLNENSNPESEQLKSRVEENEKELEEQEKLLDELSKLQDLMSDEELKEELNKMAKNSNNSKRSMQQLLELTKRFYIKTKGERIARQLINTGDKQIKEGTNTESSNKEKQKKLNEEFSIIQQSLRDLEKENQGLKQPLEVPSDRNLEQQIKDAQNKALKNLDNPSNSSDSNPKETQKEAGQKLKKLGKKLLDSFESGGGGDTQQLQEDVEMLRQILDNLITFSFDQEALMDNFKSINNSNPSFSKFLLKQNVLRENFKHIDDSLFALSLRNGSLKEDINKELTNITFNLDASIERLSDNNVDMGVVSERYVVSSSNTLADMLSNILDNMQDQLSLALGSGSSGKPMPLPQHGGRGSGKQLQDIIMSQREIAEQLGNDQNGQGNGGESGKDSNSKESGSGKKGTNDSKNPKVNSGAGVSEDELARQFEIYKQQESIRKRLEDLIRQEGIIENASQIFKNIDQIESDLLNGNSEQAKRRINEVIQQFLKLEDASQEKDKNSNRESVSNDKLFSNSAKDIIPDSVQYFNSKELLNRDVLPLNTSYKIKVKEYLQDND</sequence>
<dbReference type="OrthoDB" id="9812498at2"/>
<dbReference type="EMBL" id="QOVM01000001">
    <property type="protein sequence ID" value="RXG24336.1"/>
    <property type="molecule type" value="Genomic_DNA"/>
</dbReference>
<evidence type="ECO:0000313" key="3">
    <source>
        <dbReference type="EMBL" id="RXG24336.1"/>
    </source>
</evidence>
<dbReference type="Proteomes" id="UP000289238">
    <property type="component" value="Unassembled WGS sequence"/>
</dbReference>
<protein>
    <recommendedName>
        <fullName evidence="5">Glutamyl-tRNA synthetase</fullName>
    </recommendedName>
</protein>
<keyword evidence="2" id="KW-0472">Membrane</keyword>
<accession>A0A4Q0PD70</accession>
<feature type="region of interest" description="Disordered" evidence="1">
    <location>
        <begin position="903"/>
        <end position="926"/>
    </location>
</feature>
<comment type="caution">
    <text evidence="3">The sequence shown here is derived from an EMBL/GenBank/DDBJ whole genome shotgun (WGS) entry which is preliminary data.</text>
</comment>
<feature type="region of interest" description="Disordered" evidence="1">
    <location>
        <begin position="567"/>
        <end position="593"/>
    </location>
</feature>
<keyword evidence="2" id="KW-1133">Transmembrane helix</keyword>
<dbReference type="RefSeq" id="WP_128756085.1">
    <property type="nucleotide sequence ID" value="NZ_QOVM01000001.1"/>
</dbReference>
<evidence type="ECO:0008006" key="5">
    <source>
        <dbReference type="Google" id="ProtNLM"/>
    </source>
</evidence>
<gene>
    <name evidence="3" type="ORF">DSM00_124</name>
</gene>